<dbReference type="Pfam" id="PF13185">
    <property type="entry name" value="GAF_2"/>
    <property type="match status" value="1"/>
</dbReference>
<dbReference type="PANTHER" id="PTHR33121">
    <property type="entry name" value="CYCLIC DI-GMP PHOSPHODIESTERASE PDEF"/>
    <property type="match status" value="1"/>
</dbReference>
<dbReference type="EMBL" id="JBHRYE010000012">
    <property type="protein sequence ID" value="MFC3671516.1"/>
    <property type="molecule type" value="Genomic_DNA"/>
</dbReference>
<sequence>MIARGAPLAATIERLCREVERRAPGVVCSVVTVDGAGRLHPLAAPSLPPELRTAFDGLAIGPGVGACGTATALGVEVISADIASDPAWAPFRDLVLPFGIRACWSRPIMAGPGKPVGAFAFYYREPRGPSALERVLVDRSIALCAIALDRERRVEERDRRANTDGLTGLPNRSAFNAALAQVDCSHPGNWALFLIDLDGFKAINDTYGHPAGDALLVQVGQRLADQAQPDTVFRIGGDEFAVLVQDDSHLRGIDALAERMMETLRHPVSVPGHVLRPGGTMGMAIFSAGDGTPERVQQNADFALYHAKDVARGGYVRFWPGIGTRMTRRITAVRELDAALREDRLVAHYQPIVYLADGTVCGLEALCRIRLDQRMLAAQAFHDATSDPQTASALTREMLRQVARDARAWLDQGVQFRRVGINVSSADLHSAGFFNAVANAFEEQGVPLAMVILEVTEAVYMDDDAGVIRRSVAELRARGLKVALDDFGTGFASLTHLMTVPVDFIKIDKSFIDRLVSDRPSQIIVEGVIGIATKLGIQVIAEGIEHVEQAEMLAAMGCLAGQGYLYSRAVDTDAIAALVRRGPMLPQAAPALAQKA</sequence>
<dbReference type="SMART" id="SM00267">
    <property type="entry name" value="GGDEF"/>
    <property type="match status" value="1"/>
</dbReference>
<dbReference type="Gene3D" id="3.30.70.270">
    <property type="match status" value="1"/>
</dbReference>
<feature type="domain" description="GGDEF" evidence="2">
    <location>
        <begin position="188"/>
        <end position="320"/>
    </location>
</feature>
<dbReference type="SUPFAM" id="SSF55073">
    <property type="entry name" value="Nucleotide cyclase"/>
    <property type="match status" value="1"/>
</dbReference>
<dbReference type="PROSITE" id="PS50887">
    <property type="entry name" value="GGDEF"/>
    <property type="match status" value="1"/>
</dbReference>
<evidence type="ECO:0000313" key="4">
    <source>
        <dbReference type="Proteomes" id="UP001595683"/>
    </source>
</evidence>
<dbReference type="InterPro" id="IPR000160">
    <property type="entry name" value="GGDEF_dom"/>
</dbReference>
<keyword evidence="4" id="KW-1185">Reference proteome</keyword>
<dbReference type="SMART" id="SM00065">
    <property type="entry name" value="GAF"/>
    <property type="match status" value="1"/>
</dbReference>
<dbReference type="InterPro" id="IPR050706">
    <property type="entry name" value="Cyclic-di-GMP_PDE-like"/>
</dbReference>
<feature type="domain" description="EAL" evidence="1">
    <location>
        <begin position="329"/>
        <end position="583"/>
    </location>
</feature>
<reference evidence="4" key="1">
    <citation type="journal article" date="2019" name="Int. J. Syst. Evol. Microbiol.">
        <title>The Global Catalogue of Microorganisms (GCM) 10K type strain sequencing project: providing services to taxonomists for standard genome sequencing and annotation.</title>
        <authorList>
            <consortium name="The Broad Institute Genomics Platform"/>
            <consortium name="The Broad Institute Genome Sequencing Center for Infectious Disease"/>
            <person name="Wu L."/>
            <person name="Ma J."/>
        </authorList>
    </citation>
    <scope>NUCLEOTIDE SEQUENCE [LARGE SCALE GENOMIC DNA]</scope>
    <source>
        <strain evidence="4">KCTC 42224</strain>
    </source>
</reference>
<dbReference type="SUPFAM" id="SSF141868">
    <property type="entry name" value="EAL domain-like"/>
    <property type="match status" value="1"/>
</dbReference>
<proteinExistence type="predicted"/>
<protein>
    <submittedName>
        <fullName evidence="3">EAL domain-containing protein</fullName>
    </submittedName>
</protein>
<dbReference type="Proteomes" id="UP001595683">
    <property type="component" value="Unassembled WGS sequence"/>
</dbReference>
<evidence type="ECO:0000259" key="1">
    <source>
        <dbReference type="PROSITE" id="PS50883"/>
    </source>
</evidence>
<dbReference type="CDD" id="cd01948">
    <property type="entry name" value="EAL"/>
    <property type="match status" value="1"/>
</dbReference>
<evidence type="ECO:0000259" key="2">
    <source>
        <dbReference type="PROSITE" id="PS50887"/>
    </source>
</evidence>
<dbReference type="Pfam" id="PF00990">
    <property type="entry name" value="GGDEF"/>
    <property type="match status" value="1"/>
</dbReference>
<organism evidence="3 4">
    <name type="scientific">Novosphingobium pokkalii</name>
    <dbReference type="NCBI Taxonomy" id="1770194"/>
    <lineage>
        <taxon>Bacteria</taxon>
        <taxon>Pseudomonadati</taxon>
        <taxon>Pseudomonadota</taxon>
        <taxon>Alphaproteobacteria</taxon>
        <taxon>Sphingomonadales</taxon>
        <taxon>Sphingomonadaceae</taxon>
        <taxon>Novosphingobium</taxon>
    </lineage>
</organism>
<dbReference type="InterPro" id="IPR029787">
    <property type="entry name" value="Nucleotide_cyclase"/>
</dbReference>
<dbReference type="InterPro" id="IPR043128">
    <property type="entry name" value="Rev_trsase/Diguanyl_cyclase"/>
</dbReference>
<dbReference type="PROSITE" id="PS50883">
    <property type="entry name" value="EAL"/>
    <property type="match status" value="1"/>
</dbReference>
<name>A0ABV7V2D9_9SPHN</name>
<dbReference type="NCBIfam" id="TIGR00254">
    <property type="entry name" value="GGDEF"/>
    <property type="match status" value="1"/>
</dbReference>
<dbReference type="Gene3D" id="3.30.450.40">
    <property type="match status" value="1"/>
</dbReference>
<dbReference type="CDD" id="cd01949">
    <property type="entry name" value="GGDEF"/>
    <property type="match status" value="1"/>
</dbReference>
<dbReference type="InterPro" id="IPR001633">
    <property type="entry name" value="EAL_dom"/>
</dbReference>
<accession>A0ABV7V2D9</accession>
<dbReference type="Gene3D" id="3.20.20.450">
    <property type="entry name" value="EAL domain"/>
    <property type="match status" value="1"/>
</dbReference>
<dbReference type="SMART" id="SM00052">
    <property type="entry name" value="EAL"/>
    <property type="match status" value="1"/>
</dbReference>
<dbReference type="SUPFAM" id="SSF55781">
    <property type="entry name" value="GAF domain-like"/>
    <property type="match status" value="1"/>
</dbReference>
<dbReference type="InterPro" id="IPR029016">
    <property type="entry name" value="GAF-like_dom_sf"/>
</dbReference>
<dbReference type="PANTHER" id="PTHR33121:SF70">
    <property type="entry name" value="SIGNALING PROTEIN YKOW"/>
    <property type="match status" value="1"/>
</dbReference>
<dbReference type="InterPro" id="IPR035919">
    <property type="entry name" value="EAL_sf"/>
</dbReference>
<gene>
    <name evidence="3" type="ORF">ACFOOT_08760</name>
</gene>
<dbReference type="Pfam" id="PF00563">
    <property type="entry name" value="EAL"/>
    <property type="match status" value="1"/>
</dbReference>
<dbReference type="RefSeq" id="WP_229815162.1">
    <property type="nucleotide sequence ID" value="NZ_BMZP01000005.1"/>
</dbReference>
<dbReference type="InterPro" id="IPR003018">
    <property type="entry name" value="GAF"/>
</dbReference>
<comment type="caution">
    <text evidence="3">The sequence shown here is derived from an EMBL/GenBank/DDBJ whole genome shotgun (WGS) entry which is preliminary data.</text>
</comment>
<evidence type="ECO:0000313" key="3">
    <source>
        <dbReference type="EMBL" id="MFC3671516.1"/>
    </source>
</evidence>